<dbReference type="InterPro" id="IPR036770">
    <property type="entry name" value="Ankyrin_rpt-contain_sf"/>
</dbReference>
<dbReference type="InterPro" id="IPR002110">
    <property type="entry name" value="Ankyrin_rpt"/>
</dbReference>
<feature type="repeat" description="ANK" evidence="3">
    <location>
        <begin position="134"/>
        <end position="166"/>
    </location>
</feature>
<keyword evidence="2 3" id="KW-0040">ANK repeat</keyword>
<gene>
    <name evidence="5" type="ORF">niasHS_012256</name>
</gene>
<evidence type="ECO:0008006" key="7">
    <source>
        <dbReference type="Google" id="ProtNLM"/>
    </source>
</evidence>
<evidence type="ECO:0000256" key="2">
    <source>
        <dbReference type="ARBA" id="ARBA00023043"/>
    </source>
</evidence>
<protein>
    <recommendedName>
        <fullName evidence="7">Sex-determining protein fem-1</fullName>
    </recommendedName>
</protein>
<sequence>MDLTSDSITNIDIDQMLKQIKAMVFKLAENGDAERLHTLLNTLNTEQLKHLLNAKEPRENGRNMLIIAARNGHIKVVELLLKLGADPHETGTVTFDGEQITRVPPLWAAAAAGHLEVCKQLVARGVNVNQTTNTNSTPLRGACYDGNLDIVKFLVESGADIEIPNRHGHTALMIASYREKVEVVRYLLSVGAQTDRTSTKGNTVLHDAAEAGNEEILRILLDSGTKIQPDDYGVTPLLSAALAGHSHLMPLLMKSATNKEKHDAWKLLGATTVDKWLDMGTAISYWKKAFGPDIHVDCSEFVNDLDPVRAKVYGGFREVANLEDVLGILGDPDAIRMQALITRERIIGDSHPDTHSYLRLRGAYFLDIGSWERAWEMWSYILQLEQHYHHPMSLATESTFFAFHDAIGAVIDELMRPERRQINRSQMPSIEQVVVILERAVYEAERYLFSDESLNEHLWIFEDRSIRLDLENLFGMCLQFVHLVSRVNLVHVIQPSNTPKTNTSSSPVSRTSIVLPMRVNSGRSDGPLGGNLSSYRNGGGMASNFIVSSNAVSPNNNNNSSNNNRTDSGAASLSSCPSPLPTNRFSSPAASRPSALSRLSPSWKRTTQTDRPNYIITNTSTPFCASSLIGKALERLPKVASDGLRPSCAHLKCIVRRLLMLSRKFDIKLLHIACEEKEINREDVDYVPRIPSIFVVEKLLFTGADPCEVDDCGNTPLHVLLLTSSIDRHAVVKSLLDVGAPLFARNRHNATCFELIRKKPNIFRTLRIGRYLSLKQIAANVINRNRLNVDGLPVELRKWISIF</sequence>
<proteinExistence type="predicted"/>
<evidence type="ECO:0000256" key="4">
    <source>
        <dbReference type="SAM" id="MobiDB-lite"/>
    </source>
</evidence>
<accession>A0ABD2IJY0</accession>
<feature type="compositionally biased region" description="Low complexity" evidence="4">
    <location>
        <begin position="551"/>
        <end position="577"/>
    </location>
</feature>
<feature type="repeat" description="ANK" evidence="3">
    <location>
        <begin position="101"/>
        <end position="133"/>
    </location>
</feature>
<dbReference type="PROSITE" id="PS50088">
    <property type="entry name" value="ANK_REPEAT"/>
    <property type="match status" value="6"/>
</dbReference>
<feature type="repeat" description="ANK" evidence="3">
    <location>
        <begin position="60"/>
        <end position="92"/>
    </location>
</feature>
<evidence type="ECO:0000313" key="6">
    <source>
        <dbReference type="Proteomes" id="UP001620645"/>
    </source>
</evidence>
<dbReference type="Pfam" id="PF13637">
    <property type="entry name" value="Ank_4"/>
    <property type="match status" value="1"/>
</dbReference>
<dbReference type="PANTHER" id="PTHR24173:SF85">
    <property type="entry name" value="PROTEIN FEM-1 HOMOLOG CG6966"/>
    <property type="match status" value="1"/>
</dbReference>
<dbReference type="SUPFAM" id="SSF48403">
    <property type="entry name" value="Ankyrin repeat"/>
    <property type="match status" value="2"/>
</dbReference>
<dbReference type="EMBL" id="JBICCN010000326">
    <property type="protein sequence ID" value="KAL3077550.1"/>
    <property type="molecule type" value="Genomic_DNA"/>
</dbReference>
<dbReference type="PROSITE" id="PS50297">
    <property type="entry name" value="ANK_REP_REGION"/>
    <property type="match status" value="5"/>
</dbReference>
<keyword evidence="6" id="KW-1185">Reference proteome</keyword>
<organism evidence="5 6">
    <name type="scientific">Heterodera schachtii</name>
    <name type="common">Sugarbeet cyst nematode worm</name>
    <name type="synonym">Tylenchus schachtii</name>
    <dbReference type="NCBI Taxonomy" id="97005"/>
    <lineage>
        <taxon>Eukaryota</taxon>
        <taxon>Metazoa</taxon>
        <taxon>Ecdysozoa</taxon>
        <taxon>Nematoda</taxon>
        <taxon>Chromadorea</taxon>
        <taxon>Rhabditida</taxon>
        <taxon>Tylenchina</taxon>
        <taxon>Tylenchomorpha</taxon>
        <taxon>Tylenchoidea</taxon>
        <taxon>Heteroderidae</taxon>
        <taxon>Heteroderinae</taxon>
        <taxon>Heterodera</taxon>
    </lineage>
</organism>
<evidence type="ECO:0000256" key="1">
    <source>
        <dbReference type="ARBA" id="ARBA00022737"/>
    </source>
</evidence>
<comment type="caution">
    <text evidence="5">The sequence shown here is derived from an EMBL/GenBank/DDBJ whole genome shotgun (WGS) entry which is preliminary data.</text>
</comment>
<dbReference type="Gene3D" id="1.25.40.20">
    <property type="entry name" value="Ankyrin repeat-containing domain"/>
    <property type="match status" value="3"/>
</dbReference>
<dbReference type="PANTHER" id="PTHR24173">
    <property type="entry name" value="ANKYRIN REPEAT CONTAINING"/>
    <property type="match status" value="1"/>
</dbReference>
<feature type="compositionally biased region" description="Polar residues" evidence="4">
    <location>
        <begin position="603"/>
        <end position="614"/>
    </location>
</feature>
<feature type="compositionally biased region" description="Low complexity" evidence="4">
    <location>
        <begin position="586"/>
        <end position="602"/>
    </location>
</feature>
<evidence type="ECO:0000313" key="5">
    <source>
        <dbReference type="EMBL" id="KAL3077550.1"/>
    </source>
</evidence>
<feature type="region of interest" description="Disordered" evidence="4">
    <location>
        <begin position="495"/>
        <end position="534"/>
    </location>
</feature>
<feature type="repeat" description="ANK" evidence="3">
    <location>
        <begin position="200"/>
        <end position="232"/>
    </location>
</feature>
<dbReference type="Proteomes" id="UP001620645">
    <property type="component" value="Unassembled WGS sequence"/>
</dbReference>
<reference evidence="5 6" key="1">
    <citation type="submission" date="2024-10" db="EMBL/GenBank/DDBJ databases">
        <authorList>
            <person name="Kim D."/>
        </authorList>
    </citation>
    <scope>NUCLEOTIDE SEQUENCE [LARGE SCALE GENOMIC DNA]</scope>
    <source>
        <strain evidence="5">Taebaek</strain>
    </source>
</reference>
<feature type="repeat" description="ANK" evidence="3">
    <location>
        <begin position="167"/>
        <end position="199"/>
    </location>
</feature>
<name>A0ABD2IJY0_HETSC</name>
<feature type="repeat" description="ANK" evidence="3">
    <location>
        <begin position="712"/>
        <end position="747"/>
    </location>
</feature>
<dbReference type="AlphaFoldDB" id="A0ABD2IJY0"/>
<evidence type="ECO:0000256" key="3">
    <source>
        <dbReference type="PROSITE-ProRule" id="PRU00023"/>
    </source>
</evidence>
<dbReference type="Pfam" id="PF12796">
    <property type="entry name" value="Ank_2"/>
    <property type="match status" value="2"/>
</dbReference>
<feature type="compositionally biased region" description="Low complexity" evidence="4">
    <location>
        <begin position="495"/>
        <end position="509"/>
    </location>
</feature>
<keyword evidence="1" id="KW-0677">Repeat</keyword>
<dbReference type="SMART" id="SM00248">
    <property type="entry name" value="ANK"/>
    <property type="match status" value="8"/>
</dbReference>
<feature type="region of interest" description="Disordered" evidence="4">
    <location>
        <begin position="551"/>
        <end position="614"/>
    </location>
</feature>